<protein>
    <recommendedName>
        <fullName evidence="3">F-box domain-containing protein</fullName>
    </recommendedName>
</protein>
<organism evidence="1 2">
    <name type="scientific">Pseudocercospora musae</name>
    <dbReference type="NCBI Taxonomy" id="113226"/>
    <lineage>
        <taxon>Eukaryota</taxon>
        <taxon>Fungi</taxon>
        <taxon>Dikarya</taxon>
        <taxon>Ascomycota</taxon>
        <taxon>Pezizomycotina</taxon>
        <taxon>Dothideomycetes</taxon>
        <taxon>Dothideomycetidae</taxon>
        <taxon>Mycosphaerellales</taxon>
        <taxon>Mycosphaerellaceae</taxon>
        <taxon>Pseudocercospora</taxon>
    </lineage>
</organism>
<reference evidence="1 2" key="1">
    <citation type="submission" date="2015-07" db="EMBL/GenBank/DDBJ databases">
        <title>Comparative genomics of the Sigatoka disease complex on banana suggests a link between parallel evolutionary changes in Pseudocercospora fijiensis and Pseudocercospora eumusae and increased virulence on the banana host.</title>
        <authorList>
            <person name="Chang T.-C."/>
            <person name="Salvucci A."/>
            <person name="Crous P.W."/>
            <person name="Stergiopoulos I."/>
        </authorList>
    </citation>
    <scope>NUCLEOTIDE SEQUENCE [LARGE SCALE GENOMIC DNA]</scope>
    <source>
        <strain evidence="1 2">CBS 116634</strain>
    </source>
</reference>
<name>A0A139I7Z9_9PEZI</name>
<dbReference type="OrthoDB" id="3645509at2759"/>
<proteinExistence type="predicted"/>
<comment type="caution">
    <text evidence="1">The sequence shown here is derived from an EMBL/GenBank/DDBJ whole genome shotgun (WGS) entry which is preliminary data.</text>
</comment>
<dbReference type="EMBL" id="LFZO01000236">
    <property type="protein sequence ID" value="KXT10860.1"/>
    <property type="molecule type" value="Genomic_DNA"/>
</dbReference>
<dbReference type="Proteomes" id="UP000073492">
    <property type="component" value="Unassembled WGS sequence"/>
</dbReference>
<gene>
    <name evidence="1" type="ORF">AC579_1964</name>
</gene>
<evidence type="ECO:0000313" key="2">
    <source>
        <dbReference type="Proteomes" id="UP000073492"/>
    </source>
</evidence>
<evidence type="ECO:0008006" key="3">
    <source>
        <dbReference type="Google" id="ProtNLM"/>
    </source>
</evidence>
<keyword evidence="2" id="KW-1185">Reference proteome</keyword>
<sequence>MSHIANKNTSTTTSTFHLFALPAEIRLTIYEFNFPDLQRRLQRRKTNPSSFRLPFLNACPLIWKEALPLYEKELKRILADSRDLVAKLKAKAHTLDHWWLKAWELDLEDEFKAIDGKWTSVQRRLMVAEYSYSQLKKAVMQERKKIKAAFLEIEKGFQLECEDEQL</sequence>
<dbReference type="AlphaFoldDB" id="A0A139I7Z9"/>
<evidence type="ECO:0000313" key="1">
    <source>
        <dbReference type="EMBL" id="KXT10860.1"/>
    </source>
</evidence>
<accession>A0A139I7Z9</accession>